<evidence type="ECO:0000313" key="5">
    <source>
        <dbReference type="Proteomes" id="UP000220527"/>
    </source>
</evidence>
<name>A0A2A6RH36_9CHLR</name>
<dbReference type="GO" id="GO:0016747">
    <property type="term" value="F:acyltransferase activity, transferring groups other than amino-acyl groups"/>
    <property type="evidence" value="ECO:0007669"/>
    <property type="project" value="InterPro"/>
</dbReference>
<dbReference type="PROSITE" id="PS51186">
    <property type="entry name" value="GNAT"/>
    <property type="match status" value="1"/>
</dbReference>
<dbReference type="InterPro" id="IPR016181">
    <property type="entry name" value="Acyl_CoA_acyltransferase"/>
</dbReference>
<feature type="domain" description="N-acetyltransferase" evidence="3">
    <location>
        <begin position="26"/>
        <end position="226"/>
    </location>
</feature>
<reference evidence="5" key="1">
    <citation type="submission" date="2017-08" db="EMBL/GenBank/DDBJ databases">
        <authorList>
            <person name="Grouzdev D.S."/>
            <person name="Gaisin V.A."/>
            <person name="Rysina M.S."/>
            <person name="Gorlenko V.M."/>
        </authorList>
    </citation>
    <scope>NUCLEOTIDE SEQUENCE [LARGE SCALE GENOMIC DNA]</scope>
    <source>
        <strain evidence="5">Kir15-3F</strain>
    </source>
</reference>
<protein>
    <submittedName>
        <fullName evidence="4">GNAT family N-acetyltransferase</fullName>
    </submittedName>
</protein>
<organism evidence="4 5">
    <name type="scientific">Candidatus Viridilinea mediisalina</name>
    <dbReference type="NCBI Taxonomy" id="2024553"/>
    <lineage>
        <taxon>Bacteria</taxon>
        <taxon>Bacillati</taxon>
        <taxon>Chloroflexota</taxon>
        <taxon>Chloroflexia</taxon>
        <taxon>Chloroflexales</taxon>
        <taxon>Chloroflexineae</taxon>
        <taxon>Oscillochloridaceae</taxon>
        <taxon>Candidatus Viridilinea</taxon>
    </lineage>
</organism>
<dbReference type="AlphaFoldDB" id="A0A2A6RH36"/>
<dbReference type="RefSeq" id="WP_097644955.1">
    <property type="nucleotide sequence ID" value="NZ_NQWI01000082.1"/>
</dbReference>
<dbReference type="PANTHER" id="PTHR43877">
    <property type="entry name" value="AMINOALKYLPHOSPHONATE N-ACETYLTRANSFERASE-RELATED-RELATED"/>
    <property type="match status" value="1"/>
</dbReference>
<dbReference type="PANTHER" id="PTHR43877:SF2">
    <property type="entry name" value="AMINOALKYLPHOSPHONATE N-ACETYLTRANSFERASE-RELATED"/>
    <property type="match status" value="1"/>
</dbReference>
<dbReference type="Pfam" id="PF00583">
    <property type="entry name" value="Acetyltransf_1"/>
    <property type="match status" value="1"/>
</dbReference>
<dbReference type="EMBL" id="NQWI01000082">
    <property type="protein sequence ID" value="PDW02198.1"/>
    <property type="molecule type" value="Genomic_DNA"/>
</dbReference>
<comment type="caution">
    <text evidence="4">The sequence shown here is derived from an EMBL/GenBank/DDBJ whole genome shotgun (WGS) entry which is preliminary data.</text>
</comment>
<dbReference type="Proteomes" id="UP000220527">
    <property type="component" value="Unassembled WGS sequence"/>
</dbReference>
<keyword evidence="2" id="KW-0012">Acyltransferase</keyword>
<keyword evidence="1 4" id="KW-0808">Transferase</keyword>
<dbReference type="InterPro" id="IPR000182">
    <property type="entry name" value="GNAT_dom"/>
</dbReference>
<evidence type="ECO:0000256" key="2">
    <source>
        <dbReference type="ARBA" id="ARBA00023315"/>
    </source>
</evidence>
<dbReference type="Gene3D" id="3.40.630.30">
    <property type="match status" value="1"/>
</dbReference>
<dbReference type="CDD" id="cd04301">
    <property type="entry name" value="NAT_SF"/>
    <property type="match status" value="1"/>
</dbReference>
<gene>
    <name evidence="4" type="ORF">CJ255_15230</name>
</gene>
<evidence type="ECO:0000313" key="4">
    <source>
        <dbReference type="EMBL" id="PDW02198.1"/>
    </source>
</evidence>
<dbReference type="InterPro" id="IPR050832">
    <property type="entry name" value="Bact_Acetyltransf"/>
</dbReference>
<dbReference type="OrthoDB" id="273614at2"/>
<keyword evidence="5" id="KW-1185">Reference proteome</keyword>
<evidence type="ECO:0000259" key="3">
    <source>
        <dbReference type="PROSITE" id="PS51186"/>
    </source>
</evidence>
<accession>A0A2A6RH36</accession>
<dbReference type="SUPFAM" id="SSF55729">
    <property type="entry name" value="Acyl-CoA N-acyltransferases (Nat)"/>
    <property type="match status" value="1"/>
</dbReference>
<sequence length="226" mass="25106">MTASSQAFGGSAAHTNPYEASSAVVPQIRPARMDDIALILALHREAFADKFGGAFGPDRAEQGIAAMMATWQRQGASALRGMFVAEHEGSIIGTITVRTREMLRDDANVAEIAFQEQLGVWRALRSLFALSLLDHNIEQREGFITDVAVLNPYRRSGVARGMLVRAEQEALLRGKHFLGLYVSAANRAAIELYEHSGFHVVRVRRSMLAWLFFGQGQWIYMRKDLV</sequence>
<evidence type="ECO:0000256" key="1">
    <source>
        <dbReference type="ARBA" id="ARBA00022679"/>
    </source>
</evidence>
<proteinExistence type="predicted"/>